<dbReference type="InterPro" id="IPR011899">
    <property type="entry name" value="Glutaredoxin_euk/vir"/>
</dbReference>
<evidence type="ECO:0000256" key="1">
    <source>
        <dbReference type="ARBA" id="ARBA00002549"/>
    </source>
</evidence>
<dbReference type="NCBIfam" id="TIGR02180">
    <property type="entry name" value="GRX_euk"/>
    <property type="match status" value="1"/>
</dbReference>
<comment type="similarity">
    <text evidence="2">Belongs to the glutaredoxin family. CPYC subfamily.</text>
</comment>
<keyword evidence="3" id="KW-0813">Transport</keyword>
<dbReference type="PRINTS" id="PR00160">
    <property type="entry name" value="GLUTAREDOXIN"/>
</dbReference>
<dbReference type="Pfam" id="PF09791">
    <property type="entry name" value="Oxidored-like"/>
    <property type="match status" value="1"/>
</dbReference>
<dbReference type="Gene3D" id="3.40.30.10">
    <property type="entry name" value="Glutaredoxin"/>
    <property type="match status" value="1"/>
</dbReference>
<keyword evidence="4" id="KW-0249">Electron transport</keyword>
<keyword evidence="8" id="KW-0812">Transmembrane</keyword>
<dbReference type="FunFam" id="3.40.30.10:FF:000026">
    <property type="entry name" value="Glutaredoxin 2"/>
    <property type="match status" value="1"/>
</dbReference>
<keyword evidence="8" id="KW-0472">Membrane</keyword>
<dbReference type="PROSITE" id="PS51354">
    <property type="entry name" value="GLUTAREDOXIN_2"/>
    <property type="match status" value="1"/>
</dbReference>
<evidence type="ECO:0000256" key="6">
    <source>
        <dbReference type="ARBA" id="ARBA00023284"/>
    </source>
</evidence>
<evidence type="ECO:0000259" key="9">
    <source>
        <dbReference type="Pfam" id="PF00462"/>
    </source>
</evidence>
<evidence type="ECO:0000256" key="8">
    <source>
        <dbReference type="SAM" id="Phobius"/>
    </source>
</evidence>
<dbReference type="Proteomes" id="UP000507222">
    <property type="component" value="Unassembled WGS sequence"/>
</dbReference>
<feature type="domain" description="Oxidoreductase-like" evidence="10">
    <location>
        <begin position="138"/>
        <end position="175"/>
    </location>
</feature>
<keyword evidence="6" id="KW-0676">Redox-active center</keyword>
<dbReference type="GO" id="GO:0005737">
    <property type="term" value="C:cytoplasm"/>
    <property type="evidence" value="ECO:0007669"/>
    <property type="project" value="TreeGrafter"/>
</dbReference>
<evidence type="ECO:0000256" key="2">
    <source>
        <dbReference type="ARBA" id="ARBA00007190"/>
    </source>
</evidence>
<dbReference type="AlphaFoldDB" id="A0A6J5VIR9"/>
<proteinExistence type="inferred from homology"/>
<dbReference type="PANTHER" id="PTHR45694:SF4">
    <property type="entry name" value="GLUTAREDOXIN-C3"/>
    <property type="match status" value="1"/>
</dbReference>
<feature type="domain" description="Glutaredoxin" evidence="9">
    <location>
        <begin position="230"/>
        <end position="292"/>
    </location>
</feature>
<dbReference type="EMBL" id="CAEKDK010000007">
    <property type="protein sequence ID" value="CAB4287754.1"/>
    <property type="molecule type" value="Genomic_DNA"/>
</dbReference>
<comment type="function">
    <text evidence="1">Has a glutathione-disulfide oxidoreductase activity in the presence of NADPH and glutathione reductase. Reduces low molecular weight disulfides and proteins.</text>
</comment>
<dbReference type="CDD" id="cd03419">
    <property type="entry name" value="GRX_GRXh_1_2_like"/>
    <property type="match status" value="1"/>
</dbReference>
<dbReference type="InterPro" id="IPR002109">
    <property type="entry name" value="Glutaredoxin"/>
</dbReference>
<evidence type="ECO:0000259" key="10">
    <source>
        <dbReference type="Pfam" id="PF09791"/>
    </source>
</evidence>
<dbReference type="SUPFAM" id="SSF52833">
    <property type="entry name" value="Thioredoxin-like"/>
    <property type="match status" value="1"/>
</dbReference>
<sequence>MWRASVYPPRKYFDHHHSITSTLDPNQPCMDTAAHRHCLRALIPYTPAPANHKPPETENARTHTCLAMRGGAISIRISRLNPARPRRPFCVRATTTAQNSMADREGDAATKTQATQPIEAAKSKEEELKPVKEAAPPPPPPEKPEPGDCCGSGCVRCVWDVYYDELDEYNKLYKKRSSCRRGKMRRFELLGGAAIAAVAAALVLLGNVVVAEASTSPSAFVQNVIYSNKIVIFSKSYCPYCLRAKRIFSELHEQPFVVELDLRDDGAQIQSVLLDIVGRTTVPQIFVNGKHIGGSDDLKAAVLSGQLQKLLSIS</sequence>
<evidence type="ECO:0000313" key="12">
    <source>
        <dbReference type="Proteomes" id="UP000507222"/>
    </source>
</evidence>
<feature type="transmembrane region" description="Helical" evidence="8">
    <location>
        <begin position="189"/>
        <end position="210"/>
    </location>
</feature>
<dbReference type="GO" id="GO:0034599">
    <property type="term" value="P:cellular response to oxidative stress"/>
    <property type="evidence" value="ECO:0007669"/>
    <property type="project" value="TreeGrafter"/>
</dbReference>
<dbReference type="InterPro" id="IPR014025">
    <property type="entry name" value="Glutaredoxin_subgr"/>
</dbReference>
<dbReference type="Pfam" id="PF00462">
    <property type="entry name" value="Glutaredoxin"/>
    <property type="match status" value="1"/>
</dbReference>
<feature type="region of interest" description="Disordered" evidence="7">
    <location>
        <begin position="97"/>
        <end position="148"/>
    </location>
</feature>
<organism evidence="11 12">
    <name type="scientific">Prunus armeniaca</name>
    <name type="common">Apricot</name>
    <name type="synonym">Armeniaca vulgaris</name>
    <dbReference type="NCBI Taxonomy" id="36596"/>
    <lineage>
        <taxon>Eukaryota</taxon>
        <taxon>Viridiplantae</taxon>
        <taxon>Streptophyta</taxon>
        <taxon>Embryophyta</taxon>
        <taxon>Tracheophyta</taxon>
        <taxon>Spermatophyta</taxon>
        <taxon>Magnoliopsida</taxon>
        <taxon>eudicotyledons</taxon>
        <taxon>Gunneridae</taxon>
        <taxon>Pentapetalae</taxon>
        <taxon>rosids</taxon>
        <taxon>fabids</taxon>
        <taxon>Rosales</taxon>
        <taxon>Rosaceae</taxon>
        <taxon>Amygdaloideae</taxon>
        <taxon>Amygdaleae</taxon>
        <taxon>Prunus</taxon>
    </lineage>
</organism>
<dbReference type="PANTHER" id="PTHR45694">
    <property type="entry name" value="GLUTAREDOXIN 2"/>
    <property type="match status" value="1"/>
</dbReference>
<evidence type="ECO:0000256" key="7">
    <source>
        <dbReference type="SAM" id="MobiDB-lite"/>
    </source>
</evidence>
<evidence type="ECO:0000256" key="5">
    <source>
        <dbReference type="ARBA" id="ARBA00023157"/>
    </source>
</evidence>
<dbReference type="GO" id="GO:0015038">
    <property type="term" value="F:glutathione disulfide oxidoreductase activity"/>
    <property type="evidence" value="ECO:0007669"/>
    <property type="project" value="TreeGrafter"/>
</dbReference>
<name>A0A6J5VIR9_PRUAR</name>
<reference evidence="11 12" key="1">
    <citation type="submission" date="2020-05" db="EMBL/GenBank/DDBJ databases">
        <authorList>
            <person name="Campoy J."/>
            <person name="Schneeberger K."/>
            <person name="Spophaly S."/>
        </authorList>
    </citation>
    <scope>NUCLEOTIDE SEQUENCE [LARGE SCALE GENOMIC DNA]</scope>
    <source>
        <strain evidence="11">PruArmRojPasFocal</strain>
    </source>
</reference>
<dbReference type="InterPro" id="IPR019180">
    <property type="entry name" value="Oxidoreductase-like_N"/>
</dbReference>
<feature type="compositionally biased region" description="Basic and acidic residues" evidence="7">
    <location>
        <begin position="121"/>
        <end position="132"/>
    </location>
</feature>
<keyword evidence="5" id="KW-1015">Disulfide bond</keyword>
<dbReference type="InterPro" id="IPR036249">
    <property type="entry name" value="Thioredoxin-like_sf"/>
</dbReference>
<protein>
    <submittedName>
        <fullName evidence="11">Uncharacterized protein</fullName>
    </submittedName>
</protein>
<accession>A0A6J5VIR9</accession>
<evidence type="ECO:0000256" key="4">
    <source>
        <dbReference type="ARBA" id="ARBA00022982"/>
    </source>
</evidence>
<evidence type="ECO:0000313" key="11">
    <source>
        <dbReference type="EMBL" id="CAB4287754.1"/>
    </source>
</evidence>
<evidence type="ECO:0000256" key="3">
    <source>
        <dbReference type="ARBA" id="ARBA00022448"/>
    </source>
</evidence>
<gene>
    <name evidence="11" type="ORF">CURHAP_LOCUS45769</name>
</gene>
<dbReference type="InterPro" id="IPR011767">
    <property type="entry name" value="GLR_AS"/>
</dbReference>
<keyword evidence="8" id="KW-1133">Transmembrane helix</keyword>
<dbReference type="PROSITE" id="PS00195">
    <property type="entry name" value="GLUTAREDOXIN_1"/>
    <property type="match status" value="1"/>
</dbReference>